<gene>
    <name evidence="2" type="ORF">FJQ98_15360</name>
</gene>
<reference evidence="2 3" key="1">
    <citation type="submission" date="2020-01" db="EMBL/GenBank/DDBJ databases">
        <authorList>
            <person name="Liu G."/>
            <person name="Liu B."/>
        </authorList>
    </citation>
    <scope>NUCLEOTIDE SEQUENCE [LARGE SCALE GENOMIC DNA]</scope>
    <source>
        <strain evidence="2 3">FJAT-51161</strain>
    </source>
</reference>
<dbReference type="EMBL" id="CP067341">
    <property type="protein sequence ID" value="QQP10639.1"/>
    <property type="molecule type" value="Genomic_DNA"/>
</dbReference>
<dbReference type="RefSeq" id="WP_143115078.1">
    <property type="nucleotide sequence ID" value="NZ_CP067341.1"/>
</dbReference>
<feature type="transmembrane region" description="Helical" evidence="1">
    <location>
        <begin position="6"/>
        <end position="24"/>
    </location>
</feature>
<keyword evidence="1" id="KW-1133">Transmembrane helix</keyword>
<accession>A0ABX7AQX7</accession>
<protein>
    <submittedName>
        <fullName evidence="2">DUF3951 domain-containing protein</fullName>
    </submittedName>
</protein>
<dbReference type="Proteomes" id="UP000596049">
    <property type="component" value="Chromosome"/>
</dbReference>
<sequence>MNIGNSVALIVSLIFSSILVRAIYRVFVKKKVPTMTYTPYDNAMNGKGKNDN</sequence>
<evidence type="ECO:0000256" key="1">
    <source>
        <dbReference type="SAM" id="Phobius"/>
    </source>
</evidence>
<keyword evidence="1" id="KW-0472">Membrane</keyword>
<dbReference type="Pfam" id="PF13131">
    <property type="entry name" value="DUF3951"/>
    <property type="match status" value="1"/>
</dbReference>
<name>A0ABX7AQX7_9BACI</name>
<evidence type="ECO:0000313" key="3">
    <source>
        <dbReference type="Proteomes" id="UP000596049"/>
    </source>
</evidence>
<keyword evidence="3" id="KW-1185">Reference proteome</keyword>
<evidence type="ECO:0000313" key="2">
    <source>
        <dbReference type="EMBL" id="QQP10639.1"/>
    </source>
</evidence>
<keyword evidence="1" id="KW-0812">Transmembrane</keyword>
<dbReference type="InterPro" id="IPR025028">
    <property type="entry name" value="DUF3951"/>
</dbReference>
<proteinExistence type="predicted"/>
<organism evidence="2 3">
    <name type="scientific">Lysinibacillus agricola</name>
    <dbReference type="NCBI Taxonomy" id="2590012"/>
    <lineage>
        <taxon>Bacteria</taxon>
        <taxon>Bacillati</taxon>
        <taxon>Bacillota</taxon>
        <taxon>Bacilli</taxon>
        <taxon>Bacillales</taxon>
        <taxon>Bacillaceae</taxon>
        <taxon>Lysinibacillus</taxon>
    </lineage>
</organism>